<evidence type="ECO:0000256" key="1">
    <source>
        <dbReference type="SAM" id="Phobius"/>
    </source>
</evidence>
<keyword evidence="1" id="KW-0472">Membrane</keyword>
<organism evidence="2 3">
    <name type="scientific">Crepidotus variabilis</name>
    <dbReference type="NCBI Taxonomy" id="179855"/>
    <lineage>
        <taxon>Eukaryota</taxon>
        <taxon>Fungi</taxon>
        <taxon>Dikarya</taxon>
        <taxon>Basidiomycota</taxon>
        <taxon>Agaricomycotina</taxon>
        <taxon>Agaricomycetes</taxon>
        <taxon>Agaricomycetidae</taxon>
        <taxon>Agaricales</taxon>
        <taxon>Agaricineae</taxon>
        <taxon>Crepidotaceae</taxon>
        <taxon>Crepidotus</taxon>
    </lineage>
</organism>
<evidence type="ECO:0000313" key="3">
    <source>
        <dbReference type="Proteomes" id="UP000807306"/>
    </source>
</evidence>
<dbReference type="OrthoDB" id="286814at2759"/>
<name>A0A9P6ER48_9AGAR</name>
<feature type="transmembrane region" description="Helical" evidence="1">
    <location>
        <begin position="6"/>
        <end position="23"/>
    </location>
</feature>
<protein>
    <submittedName>
        <fullName evidence="2">Uncharacterized protein</fullName>
    </submittedName>
</protein>
<accession>A0A9P6ER48</accession>
<keyword evidence="1" id="KW-1133">Transmembrane helix</keyword>
<feature type="transmembrane region" description="Helical" evidence="1">
    <location>
        <begin position="58"/>
        <end position="79"/>
    </location>
</feature>
<gene>
    <name evidence="2" type="ORF">CPB83DRAFT_890170</name>
</gene>
<reference evidence="2" key="1">
    <citation type="submission" date="2020-11" db="EMBL/GenBank/DDBJ databases">
        <authorList>
            <consortium name="DOE Joint Genome Institute"/>
            <person name="Ahrendt S."/>
            <person name="Riley R."/>
            <person name="Andreopoulos W."/>
            <person name="Labutti K."/>
            <person name="Pangilinan J."/>
            <person name="Ruiz-Duenas F.J."/>
            <person name="Barrasa J.M."/>
            <person name="Sanchez-Garcia M."/>
            <person name="Camarero S."/>
            <person name="Miyauchi S."/>
            <person name="Serrano A."/>
            <person name="Linde D."/>
            <person name="Babiker R."/>
            <person name="Drula E."/>
            <person name="Ayuso-Fernandez I."/>
            <person name="Pacheco R."/>
            <person name="Padilla G."/>
            <person name="Ferreira P."/>
            <person name="Barriuso J."/>
            <person name="Kellner H."/>
            <person name="Castanera R."/>
            <person name="Alfaro M."/>
            <person name="Ramirez L."/>
            <person name="Pisabarro A.G."/>
            <person name="Kuo A."/>
            <person name="Tritt A."/>
            <person name="Lipzen A."/>
            <person name="He G."/>
            <person name="Yan M."/>
            <person name="Ng V."/>
            <person name="Cullen D."/>
            <person name="Martin F."/>
            <person name="Rosso M.-N."/>
            <person name="Henrissat B."/>
            <person name="Hibbett D."/>
            <person name="Martinez A.T."/>
            <person name="Grigoriev I.V."/>
        </authorList>
    </citation>
    <scope>NUCLEOTIDE SEQUENCE</scope>
    <source>
        <strain evidence="2">CBS 506.95</strain>
    </source>
</reference>
<proteinExistence type="predicted"/>
<comment type="caution">
    <text evidence="2">The sequence shown here is derived from an EMBL/GenBank/DDBJ whole genome shotgun (WGS) entry which is preliminary data.</text>
</comment>
<evidence type="ECO:0000313" key="2">
    <source>
        <dbReference type="EMBL" id="KAF9533706.1"/>
    </source>
</evidence>
<dbReference type="AlphaFoldDB" id="A0A9P6ER48"/>
<dbReference type="EMBL" id="MU157828">
    <property type="protein sequence ID" value="KAF9533706.1"/>
    <property type="molecule type" value="Genomic_DNA"/>
</dbReference>
<dbReference type="Proteomes" id="UP000807306">
    <property type="component" value="Unassembled WGS sequence"/>
</dbReference>
<keyword evidence="3" id="KW-1185">Reference proteome</keyword>
<sequence length="323" mass="36219">MEIFAYALAYGLCLTGSIIALIVIIKETNFFQRKFGVSLLIFVTRSHGFFFMERPSTALLHALCLAQLLFLNLTVFRLARLHHCSQIPPRSRLLYLHITSPVNATSCKAIPTPLSATTPISSKEALQRDASKQKFTLTLIDQAVKTLSPKSGGHMKFQPCFLGHKDNRLVPRCPIQPRTLNKHPSLSRRDQKQMLRFYLFTALCYLEAACVKIPEIRRDDHMGIKSYFLPDSAILPATEAELRLNQELSKFEATQPFSPCKDLVKTIQVTDEYTHTELNGEDACSIAAEPAHSTIFSTSTSLPSHCLCPQCTFLTNPITMPFG</sequence>
<keyword evidence="1" id="KW-0812">Transmembrane</keyword>